<feature type="domain" description="HAT C-terminal dimerisation" evidence="1">
    <location>
        <begin position="527"/>
        <end position="598"/>
    </location>
</feature>
<evidence type="ECO:0000313" key="3">
    <source>
        <dbReference type="Proteomes" id="UP000078492"/>
    </source>
</evidence>
<dbReference type="SUPFAM" id="SSF53098">
    <property type="entry name" value="Ribonuclease H-like"/>
    <property type="match status" value="1"/>
</dbReference>
<evidence type="ECO:0000259" key="1">
    <source>
        <dbReference type="Pfam" id="PF05699"/>
    </source>
</evidence>
<dbReference type="STRING" id="471704.A0A151K3D2"/>
<gene>
    <name evidence="2" type="ORF">ALC57_00163</name>
</gene>
<dbReference type="Pfam" id="PF05699">
    <property type="entry name" value="Dimer_Tnp_hAT"/>
    <property type="match status" value="1"/>
</dbReference>
<comment type="caution">
    <text evidence="2">The sequence shown here is derived from an EMBL/GenBank/DDBJ whole genome shotgun (WGS) entry which is preliminary data.</text>
</comment>
<feature type="non-terminal residue" evidence="2">
    <location>
        <position position="1"/>
    </location>
</feature>
<dbReference type="InterPro" id="IPR008906">
    <property type="entry name" value="HATC_C_dom"/>
</dbReference>
<dbReference type="PANTHER" id="PTHR37162:SF1">
    <property type="entry name" value="BED-TYPE DOMAIN-CONTAINING PROTEIN"/>
    <property type="match status" value="1"/>
</dbReference>
<dbReference type="Proteomes" id="UP000078492">
    <property type="component" value="Unassembled WGS sequence"/>
</dbReference>
<proteinExistence type="predicted"/>
<accession>A0A151K3D2</accession>
<name>A0A151K3D2_9HYME</name>
<dbReference type="EMBL" id="LKEY01014901">
    <property type="protein sequence ID" value="KYN50523.1"/>
    <property type="molecule type" value="Genomic_DNA"/>
</dbReference>
<organism evidence="2 3">
    <name type="scientific">Trachymyrmex cornetzi</name>
    <dbReference type="NCBI Taxonomy" id="471704"/>
    <lineage>
        <taxon>Eukaryota</taxon>
        <taxon>Metazoa</taxon>
        <taxon>Ecdysozoa</taxon>
        <taxon>Arthropoda</taxon>
        <taxon>Hexapoda</taxon>
        <taxon>Insecta</taxon>
        <taxon>Pterygota</taxon>
        <taxon>Neoptera</taxon>
        <taxon>Endopterygota</taxon>
        <taxon>Hymenoptera</taxon>
        <taxon>Apocrita</taxon>
        <taxon>Aculeata</taxon>
        <taxon>Formicoidea</taxon>
        <taxon>Formicidae</taxon>
        <taxon>Myrmicinae</taxon>
        <taxon>Trachymyrmex</taxon>
    </lineage>
</organism>
<evidence type="ECO:0000313" key="2">
    <source>
        <dbReference type="EMBL" id="KYN50523.1"/>
    </source>
</evidence>
<dbReference type="PANTHER" id="PTHR37162">
    <property type="entry name" value="HAT FAMILY DIMERISATION DOMAINCONTAINING PROTEIN-RELATED"/>
    <property type="match status" value="1"/>
</dbReference>
<protein>
    <recommendedName>
        <fullName evidence="1">HAT C-terminal dimerisation domain-containing protein</fullName>
    </recommendedName>
</protein>
<sequence>QKFKVEWKEKWIWLENIKGHSHCTLCNKSIIGGISHLERHAQSAIHKKKEIYQSKVPMTHLKILYSRNIAAEVGELKLLMFISEHNLPFRILEHLPKLIQSICPDSKIVKEIKCSRTKGTRILKENVAPYSIKEICNILKTTKFSLIIDETTDTSITKSLAIVVRYFDSRRLIIKDRFLTLLEVKSCTAEDLYNSIEFFFEENEIPFENMIGFAADNCAVMMGNYNGVQARFRRKIPNLFVLGCICHSMHLCASTACLKLPSAMEDLARDIYTYFKNSSQRINEFAEFQVFLKLKPHKILKVSQTRWLSIEAVINRILEQWNALELFFTRAALEDNLQSAKTILNALKNPIYKIYYNFLSFILDIINKINRLFQSRKPLITRLLTSIEKYYIIILKCYFKNDYVNNTPIALIDPTNTRQYLEIDKMYFGAKTETLCITLSSVELHSFKIRALDFLVTVSQEIKKRFNFKSATLRSVEMLDPINALSGKYTSIVPLVNQFPNCIELNDLEALNLEWRLLPEYKKKLLNFEEPEEFWVEVSSIKIGNEMVFPKLFKFATVILSLPHSSATTERVFSNLNLIKTKLRNKLHLQSCSALLHAKEILNNSECCTWEPPQELLKQFSRHIFTNNNESGYTDYDEILK</sequence>
<dbReference type="InterPro" id="IPR012337">
    <property type="entry name" value="RNaseH-like_sf"/>
</dbReference>
<dbReference type="AlphaFoldDB" id="A0A151K3D2"/>
<dbReference type="GO" id="GO:0046983">
    <property type="term" value="F:protein dimerization activity"/>
    <property type="evidence" value="ECO:0007669"/>
    <property type="project" value="InterPro"/>
</dbReference>
<keyword evidence="3" id="KW-1185">Reference proteome</keyword>
<reference evidence="2 3" key="1">
    <citation type="submission" date="2015-09" db="EMBL/GenBank/DDBJ databases">
        <title>Trachymyrmex cornetzi WGS genome.</title>
        <authorList>
            <person name="Nygaard S."/>
            <person name="Hu H."/>
            <person name="Boomsma J."/>
            <person name="Zhang G."/>
        </authorList>
    </citation>
    <scope>NUCLEOTIDE SEQUENCE [LARGE SCALE GENOMIC DNA]</scope>
    <source>
        <strain evidence="2">Tcor2-1</strain>
        <tissue evidence="2">Whole body</tissue>
    </source>
</reference>